<accession>A0A6A4PXI9</accession>
<dbReference type="Pfam" id="PF10440">
    <property type="entry name" value="WIYLD"/>
    <property type="match status" value="1"/>
</dbReference>
<feature type="compositionally biased region" description="Polar residues" evidence="1">
    <location>
        <begin position="184"/>
        <end position="199"/>
    </location>
</feature>
<dbReference type="OrthoDB" id="1898570at2759"/>
<dbReference type="InterPro" id="IPR018848">
    <property type="entry name" value="WIYLD_domain"/>
</dbReference>
<dbReference type="Proteomes" id="UP000447434">
    <property type="component" value="Chromosome 10"/>
</dbReference>
<evidence type="ECO:0000259" key="2">
    <source>
        <dbReference type="Pfam" id="PF10440"/>
    </source>
</evidence>
<reference evidence="4" key="1">
    <citation type="journal article" date="2020" name="Nat. Commun.">
        <title>Genome sequence of the cluster root forming white lupin.</title>
        <authorList>
            <person name="Hufnagel B."/>
            <person name="Marques A."/>
            <person name="Soriano A."/>
            <person name="Marques L."/>
            <person name="Divol F."/>
            <person name="Doumas P."/>
            <person name="Sallet E."/>
            <person name="Mancinotti D."/>
            <person name="Carrere S."/>
            <person name="Marande W."/>
            <person name="Arribat S."/>
            <person name="Keller J."/>
            <person name="Huneau C."/>
            <person name="Blein T."/>
            <person name="Aime D."/>
            <person name="Laguerre M."/>
            <person name="Taylor J."/>
            <person name="Schubert V."/>
            <person name="Nelson M."/>
            <person name="Geu-Flores F."/>
            <person name="Crespi M."/>
            <person name="Gallardo-Guerrero K."/>
            <person name="Delaux P.-M."/>
            <person name="Salse J."/>
            <person name="Berges H."/>
            <person name="Guyot R."/>
            <person name="Gouzy J."/>
            <person name="Peret B."/>
        </authorList>
    </citation>
    <scope>NUCLEOTIDE SEQUENCE [LARGE SCALE GENOMIC DNA]</scope>
    <source>
        <strain evidence="4">cv. Amiga</strain>
    </source>
</reference>
<evidence type="ECO:0000256" key="1">
    <source>
        <dbReference type="SAM" id="MobiDB-lite"/>
    </source>
</evidence>
<name>A0A6A4PXI9_LUPAL</name>
<feature type="compositionally biased region" description="Basic and acidic residues" evidence="1">
    <location>
        <begin position="167"/>
        <end position="183"/>
    </location>
</feature>
<proteinExistence type="predicted"/>
<dbReference type="PANTHER" id="PTHR34271:SF1">
    <property type="entry name" value="NUCLEOLAR HISTONE METHYLTRANSFERASE-RELATED PROTEIN"/>
    <property type="match status" value="1"/>
</dbReference>
<feature type="compositionally biased region" description="Basic and acidic residues" evidence="1">
    <location>
        <begin position="261"/>
        <end position="272"/>
    </location>
</feature>
<dbReference type="PANTHER" id="PTHR34271">
    <property type="entry name" value="NUCLEOLAR HISTONE METHYLTRANSFERASE-RELATED PROTEIN"/>
    <property type="match status" value="1"/>
</dbReference>
<dbReference type="EMBL" id="WOCE01000010">
    <property type="protein sequence ID" value="KAE9606172.1"/>
    <property type="molecule type" value="Genomic_DNA"/>
</dbReference>
<feature type="domain" description="WIYLD" evidence="2">
    <location>
        <begin position="16"/>
        <end position="74"/>
    </location>
</feature>
<protein>
    <submittedName>
        <fullName evidence="3">Putative WIYLD domain-containing protein</fullName>
    </submittedName>
</protein>
<feature type="region of interest" description="Disordered" evidence="1">
    <location>
        <begin position="370"/>
        <end position="407"/>
    </location>
</feature>
<feature type="region of interest" description="Disordered" evidence="1">
    <location>
        <begin position="244"/>
        <end position="338"/>
    </location>
</feature>
<evidence type="ECO:0000313" key="4">
    <source>
        <dbReference type="Proteomes" id="UP000447434"/>
    </source>
</evidence>
<dbReference type="AlphaFoldDB" id="A0A6A4PXI9"/>
<feature type="compositionally biased region" description="Polar residues" evidence="1">
    <location>
        <begin position="278"/>
        <end position="316"/>
    </location>
</feature>
<organism evidence="3 4">
    <name type="scientific">Lupinus albus</name>
    <name type="common">White lupine</name>
    <name type="synonym">Lupinus termis</name>
    <dbReference type="NCBI Taxonomy" id="3870"/>
    <lineage>
        <taxon>Eukaryota</taxon>
        <taxon>Viridiplantae</taxon>
        <taxon>Streptophyta</taxon>
        <taxon>Embryophyta</taxon>
        <taxon>Tracheophyta</taxon>
        <taxon>Spermatophyta</taxon>
        <taxon>Magnoliopsida</taxon>
        <taxon>eudicotyledons</taxon>
        <taxon>Gunneridae</taxon>
        <taxon>Pentapetalae</taxon>
        <taxon>rosids</taxon>
        <taxon>fabids</taxon>
        <taxon>Fabales</taxon>
        <taxon>Fabaceae</taxon>
        <taxon>Papilionoideae</taxon>
        <taxon>50 kb inversion clade</taxon>
        <taxon>genistoids sensu lato</taxon>
        <taxon>core genistoids</taxon>
        <taxon>Genisteae</taxon>
        <taxon>Lupinus</taxon>
    </lineage>
</organism>
<comment type="caution">
    <text evidence="3">The sequence shown here is derived from an EMBL/GenBank/DDBJ whole genome shotgun (WGS) entry which is preliminary data.</text>
</comment>
<dbReference type="InterPro" id="IPR043017">
    <property type="entry name" value="WIYLD_dom_sf"/>
</dbReference>
<feature type="region of interest" description="Disordered" evidence="1">
    <location>
        <begin position="167"/>
        <end position="199"/>
    </location>
</feature>
<keyword evidence="4" id="KW-1185">Reference proteome</keyword>
<feature type="compositionally biased region" description="Basic and acidic residues" evidence="1">
    <location>
        <begin position="317"/>
        <end position="326"/>
    </location>
</feature>
<sequence length="493" mass="54787">MAPRRRPPRKNRMGVGNTRMDAALDSMRQFGFHDQVVLETVDELLEVYDGTQGWPFIEEASYKLLIETILAKQQSPVAEQQEKNLNILDATKEENPLQDHTAEEVFETSATPTAEITEVGSSTLVAQDFLLQVNDGLDSASQTDDRDLASLGNETGVKEDSTVLDVRGGHEQEDIRVESRKNEPNSAANVNGSSSKNNFQPCYGWSGIDGYRSKINEPKHVDNAIGSGSAFGNNVKNTFTEPRMFESSKSPHGNRKPSYNDNDKSKKKESKPVDNVIGSRSSAFGNNVNSTFVKPSTIESSKSSLHGNRKPSYSQNDKSKKKEPKPAHNATGTSRSSAFVNNATDTFVKPPIIESSNTFVKPPIIESSKFPYHNRKPSYRSSGSNDDKPKKNEPKPADNGTRSSKGAFISNVENTFVGNPVVESSKSFKNPHYCHRKPFCGWIDDDKDVVELITLPIQRLPEHIEKLVGKNEAPQSSRERRRKSRWDEKPEGM</sequence>
<feature type="region of interest" description="Disordered" evidence="1">
    <location>
        <begin position="468"/>
        <end position="493"/>
    </location>
</feature>
<feature type="compositionally biased region" description="Basic and acidic residues" evidence="1">
    <location>
        <begin position="385"/>
        <end position="396"/>
    </location>
</feature>
<gene>
    <name evidence="3" type="ORF">Lalb_Chr10g0105101</name>
</gene>
<dbReference type="Gene3D" id="1.10.8.850">
    <property type="entry name" value="Histone-lysine N methyltransferase , C-terminal domain-like"/>
    <property type="match status" value="1"/>
</dbReference>
<evidence type="ECO:0000313" key="3">
    <source>
        <dbReference type="EMBL" id="KAE9606172.1"/>
    </source>
</evidence>